<dbReference type="PANTHER" id="PTHR34220:SF9">
    <property type="entry name" value="SIGNAL TRANSDUCTION HISTIDINE KINASE INTERNAL REGION DOMAIN-CONTAINING PROTEIN"/>
    <property type="match status" value="1"/>
</dbReference>
<dbReference type="SUPFAM" id="SSF55874">
    <property type="entry name" value="ATPase domain of HSP90 chaperone/DNA topoisomerase II/histidine kinase"/>
    <property type="match status" value="1"/>
</dbReference>
<comment type="caution">
    <text evidence="5">The sequence shown here is derived from an EMBL/GenBank/DDBJ whole genome shotgun (WGS) entry which is preliminary data.</text>
</comment>
<keyword evidence="3" id="KW-0812">Transmembrane</keyword>
<dbReference type="Proteomes" id="UP001205861">
    <property type="component" value="Unassembled WGS sequence"/>
</dbReference>
<keyword evidence="3" id="KW-0472">Membrane</keyword>
<dbReference type="Gene3D" id="3.30.565.10">
    <property type="entry name" value="Histidine kinase-like ATPase, C-terminal domain"/>
    <property type="match status" value="1"/>
</dbReference>
<dbReference type="EC" id="2.7.13.3" evidence="2"/>
<dbReference type="EMBL" id="JANUGV010000004">
    <property type="protein sequence ID" value="MCS0609543.1"/>
    <property type="molecule type" value="Genomic_DNA"/>
</dbReference>
<name>A0ABT2BNU1_9BURK</name>
<comment type="catalytic activity">
    <reaction evidence="1">
        <text>ATP + protein L-histidine = ADP + protein N-phospho-L-histidine.</text>
        <dbReference type="EC" id="2.7.13.3"/>
    </reaction>
</comment>
<feature type="transmembrane region" description="Helical" evidence="3">
    <location>
        <begin position="37"/>
        <end position="57"/>
    </location>
</feature>
<accession>A0ABT2BNU1</accession>
<dbReference type="InterPro" id="IPR004358">
    <property type="entry name" value="Sig_transdc_His_kin-like_C"/>
</dbReference>
<dbReference type="InterPro" id="IPR003594">
    <property type="entry name" value="HATPase_dom"/>
</dbReference>
<reference evidence="5 6" key="1">
    <citation type="submission" date="2022-08" db="EMBL/GenBank/DDBJ databases">
        <title>Reclassification of Massilia species as members of the genera Telluria, Duganella, Pseudoduganella, Mokoshia gen. nov. and Zemynaea gen. nov. using orthogonal and non-orthogonal genome-based approaches.</title>
        <authorList>
            <person name="Bowman J.P."/>
        </authorList>
    </citation>
    <scope>NUCLEOTIDE SEQUENCE [LARGE SCALE GENOMIC DNA]</scope>
    <source>
        <strain evidence="5 6">JCM 31607</strain>
    </source>
</reference>
<evidence type="ECO:0000256" key="2">
    <source>
        <dbReference type="ARBA" id="ARBA00012438"/>
    </source>
</evidence>
<gene>
    <name evidence="5" type="ORF">NX773_15335</name>
</gene>
<protein>
    <recommendedName>
        <fullName evidence="2">histidine kinase</fullName>
        <ecNumber evidence="2">2.7.13.3</ecNumber>
    </recommendedName>
</protein>
<dbReference type="Pfam" id="PF06580">
    <property type="entry name" value="His_kinase"/>
    <property type="match status" value="1"/>
</dbReference>
<sequence length="408" mass="44230">MISATLFIFRLLLSWMVAYLVVAVALGQTVFRYAVNFGGYAVLGGFALALVVVSVAFSHVRRVRLVAGAVDFDKLAARQRRQIEIPFEAGEAFDLVDAAIRELPGSLVIDSARDSLQVRGKIKRFDPYGNAHSGRNQVLVTVTPNGDTGTAMLVCEPARAAWTDWFLVDHGTNLENAEAIGRAITRRVAERRRGEQASVRDTVAEKEIAVARLNLLQAQVEPHFLYNTLANAQLLTRSDPPLADKMLGNLIQYLRHSLPRAGDGMSTLGQELERTQAYLDILKIRMGERLSAQVQVEATLARHPFPSMMLQTLVENAIKHGLEPKPGGGTVWVLARVQGAALSVTVADDGMGLTGHTGGSGIGLANVRERLRLEYGERATFAIGSNFPSGVAATITVPYQIAQEAAHA</sequence>
<evidence type="ECO:0000256" key="1">
    <source>
        <dbReference type="ARBA" id="ARBA00000085"/>
    </source>
</evidence>
<feature type="domain" description="Histidine kinase/HSP90-like ATPase" evidence="4">
    <location>
        <begin position="305"/>
        <end position="401"/>
    </location>
</feature>
<evidence type="ECO:0000256" key="3">
    <source>
        <dbReference type="SAM" id="Phobius"/>
    </source>
</evidence>
<keyword evidence="3" id="KW-1133">Transmembrane helix</keyword>
<keyword evidence="5" id="KW-0418">Kinase</keyword>
<dbReference type="SMART" id="SM00387">
    <property type="entry name" value="HATPase_c"/>
    <property type="match status" value="1"/>
</dbReference>
<dbReference type="RefSeq" id="WP_258857196.1">
    <property type="nucleotide sequence ID" value="NZ_JANUGV010000004.1"/>
</dbReference>
<dbReference type="InterPro" id="IPR050640">
    <property type="entry name" value="Bact_2-comp_sensor_kinase"/>
</dbReference>
<dbReference type="PANTHER" id="PTHR34220">
    <property type="entry name" value="SENSOR HISTIDINE KINASE YPDA"/>
    <property type="match status" value="1"/>
</dbReference>
<dbReference type="InterPro" id="IPR010559">
    <property type="entry name" value="Sig_transdc_His_kin_internal"/>
</dbReference>
<dbReference type="GO" id="GO:0016301">
    <property type="term" value="F:kinase activity"/>
    <property type="evidence" value="ECO:0007669"/>
    <property type="project" value="UniProtKB-KW"/>
</dbReference>
<evidence type="ECO:0000313" key="6">
    <source>
        <dbReference type="Proteomes" id="UP001205861"/>
    </source>
</evidence>
<dbReference type="PRINTS" id="PR00344">
    <property type="entry name" value="BCTRLSENSOR"/>
</dbReference>
<evidence type="ECO:0000313" key="5">
    <source>
        <dbReference type="EMBL" id="MCS0609543.1"/>
    </source>
</evidence>
<proteinExistence type="predicted"/>
<organism evidence="5 6">
    <name type="scientific">Massilia solisilvae</name>
    <dbReference type="NCBI Taxonomy" id="1811225"/>
    <lineage>
        <taxon>Bacteria</taxon>
        <taxon>Pseudomonadati</taxon>
        <taxon>Pseudomonadota</taxon>
        <taxon>Betaproteobacteria</taxon>
        <taxon>Burkholderiales</taxon>
        <taxon>Oxalobacteraceae</taxon>
        <taxon>Telluria group</taxon>
        <taxon>Massilia</taxon>
    </lineage>
</organism>
<keyword evidence="5" id="KW-0808">Transferase</keyword>
<dbReference type="Pfam" id="PF02518">
    <property type="entry name" value="HATPase_c"/>
    <property type="match status" value="1"/>
</dbReference>
<keyword evidence="6" id="KW-1185">Reference proteome</keyword>
<evidence type="ECO:0000259" key="4">
    <source>
        <dbReference type="SMART" id="SM00387"/>
    </source>
</evidence>
<dbReference type="InterPro" id="IPR036890">
    <property type="entry name" value="HATPase_C_sf"/>
</dbReference>